<gene>
    <name evidence="1" type="ORF">PACILC2_36240</name>
</gene>
<reference evidence="1 2" key="1">
    <citation type="submission" date="2021-04" db="EMBL/GenBank/DDBJ databases">
        <title>Draft genome sequence of Paenibacillus cisolokensis, LC2-13A.</title>
        <authorList>
            <person name="Uke A."/>
            <person name="Chhe C."/>
            <person name="Baramee S."/>
            <person name="Kosugi A."/>
        </authorList>
    </citation>
    <scope>NUCLEOTIDE SEQUENCE [LARGE SCALE GENOMIC DNA]</scope>
    <source>
        <strain evidence="1 2">LC2-13A</strain>
    </source>
</reference>
<dbReference type="Gene3D" id="3.20.20.140">
    <property type="entry name" value="Metal-dependent hydrolases"/>
    <property type="match status" value="1"/>
</dbReference>
<dbReference type="EMBL" id="BOVJ01000118">
    <property type="protein sequence ID" value="GIQ65056.1"/>
    <property type="molecule type" value="Genomic_DNA"/>
</dbReference>
<accession>A0ABQ4NAX0</accession>
<organism evidence="1 2">
    <name type="scientific">Paenibacillus cisolokensis</name>
    <dbReference type="NCBI Taxonomy" id="1658519"/>
    <lineage>
        <taxon>Bacteria</taxon>
        <taxon>Bacillati</taxon>
        <taxon>Bacillota</taxon>
        <taxon>Bacilli</taxon>
        <taxon>Bacillales</taxon>
        <taxon>Paenibacillaceae</taxon>
        <taxon>Paenibacillus</taxon>
    </lineage>
</organism>
<comment type="caution">
    <text evidence="1">The sequence shown here is derived from an EMBL/GenBank/DDBJ whole genome shotgun (WGS) entry which is preliminary data.</text>
</comment>
<keyword evidence="2" id="KW-1185">Reference proteome</keyword>
<evidence type="ECO:0000313" key="1">
    <source>
        <dbReference type="EMBL" id="GIQ65056.1"/>
    </source>
</evidence>
<protein>
    <submittedName>
        <fullName evidence="1">Uncharacterized protein</fullName>
    </submittedName>
</protein>
<sequence length="87" mass="9907">MYYHMDDRDVEQVIRYPHSLIASDSLHCETGKPHPRLSGTFPRLFAEYVRKRRLLGLEEAVRKVTSFPAAGSMLRAARSLEGCCPKS</sequence>
<dbReference type="RefSeq" id="WP_244863569.1">
    <property type="nucleotide sequence ID" value="NZ_BOVJ01000118.1"/>
</dbReference>
<proteinExistence type="predicted"/>
<evidence type="ECO:0000313" key="2">
    <source>
        <dbReference type="Proteomes" id="UP000680304"/>
    </source>
</evidence>
<dbReference type="Proteomes" id="UP000680304">
    <property type="component" value="Unassembled WGS sequence"/>
</dbReference>
<name>A0ABQ4NAX0_9BACL</name>
<dbReference type="SUPFAM" id="SSF51556">
    <property type="entry name" value="Metallo-dependent hydrolases"/>
    <property type="match status" value="1"/>
</dbReference>
<dbReference type="InterPro" id="IPR032466">
    <property type="entry name" value="Metal_Hydrolase"/>
</dbReference>